<keyword evidence="1 4" id="KW-0963">Cytoplasm</keyword>
<reference evidence="7 8" key="1">
    <citation type="submission" date="2019-02" db="EMBL/GenBank/DDBJ databases">
        <title>Genomic Encyclopedia of Type Strains, Phase IV (KMG-IV): sequencing the most valuable type-strain genomes for metagenomic binning, comparative biology and taxonomic classification.</title>
        <authorList>
            <person name="Goeker M."/>
        </authorList>
    </citation>
    <scope>NUCLEOTIDE SEQUENCE [LARGE SCALE GENOMIC DNA]</scope>
    <source>
        <strain evidence="7 8">DSM 21223</strain>
    </source>
</reference>
<evidence type="ECO:0000313" key="8">
    <source>
        <dbReference type="Proteomes" id="UP000292136"/>
    </source>
</evidence>
<comment type="catalytic activity">
    <reaction evidence="4">
        <text>N-terminal L-aspartyl-[protein] + L-leucyl-tRNA(Leu) = N-terminal L-leucyl-L-aspartyl-[protein] + tRNA(Leu) + H(+)</text>
        <dbReference type="Rhea" id="RHEA:50420"/>
        <dbReference type="Rhea" id="RHEA-COMP:9613"/>
        <dbReference type="Rhea" id="RHEA-COMP:9622"/>
        <dbReference type="Rhea" id="RHEA-COMP:12669"/>
        <dbReference type="Rhea" id="RHEA-COMP:12674"/>
        <dbReference type="ChEBI" id="CHEBI:15378"/>
        <dbReference type="ChEBI" id="CHEBI:64720"/>
        <dbReference type="ChEBI" id="CHEBI:78442"/>
        <dbReference type="ChEBI" id="CHEBI:78494"/>
        <dbReference type="ChEBI" id="CHEBI:133042"/>
        <dbReference type="EC" id="2.3.2.29"/>
    </reaction>
</comment>
<name>A0ABY0ITP5_9RHOO</name>
<dbReference type="InterPro" id="IPR030700">
    <property type="entry name" value="N-end_Aminoacyl_Trfase"/>
</dbReference>
<evidence type="ECO:0000259" key="5">
    <source>
        <dbReference type="Pfam" id="PF04376"/>
    </source>
</evidence>
<comment type="catalytic activity">
    <reaction evidence="4">
        <text>N-terminal L-glutamyl-[protein] + L-leucyl-tRNA(Leu) = N-terminal L-leucyl-L-glutamyl-[protein] + tRNA(Leu) + H(+)</text>
        <dbReference type="Rhea" id="RHEA:50412"/>
        <dbReference type="Rhea" id="RHEA-COMP:9613"/>
        <dbReference type="Rhea" id="RHEA-COMP:9622"/>
        <dbReference type="Rhea" id="RHEA-COMP:12664"/>
        <dbReference type="Rhea" id="RHEA-COMP:12668"/>
        <dbReference type="ChEBI" id="CHEBI:15378"/>
        <dbReference type="ChEBI" id="CHEBI:64721"/>
        <dbReference type="ChEBI" id="CHEBI:78442"/>
        <dbReference type="ChEBI" id="CHEBI:78494"/>
        <dbReference type="ChEBI" id="CHEBI:133041"/>
        <dbReference type="EC" id="2.3.2.29"/>
    </reaction>
</comment>
<dbReference type="NCBIfam" id="NF002346">
    <property type="entry name" value="PRK01305.2-3"/>
    <property type="match status" value="1"/>
</dbReference>
<dbReference type="EMBL" id="SHKM01000001">
    <property type="protein sequence ID" value="RZT90175.1"/>
    <property type="molecule type" value="Genomic_DNA"/>
</dbReference>
<dbReference type="InterPro" id="IPR007471">
    <property type="entry name" value="N-end_Aminoacyl_Trfase_N"/>
</dbReference>
<dbReference type="InterPro" id="IPR007472">
    <property type="entry name" value="N-end_Aminoacyl_Trfase_C"/>
</dbReference>
<dbReference type="NCBIfam" id="NF002342">
    <property type="entry name" value="PRK01305.1-3"/>
    <property type="match status" value="1"/>
</dbReference>
<dbReference type="PANTHER" id="PTHR21367:SF1">
    <property type="entry name" value="ARGINYL-TRNA--PROTEIN TRANSFERASE 1"/>
    <property type="match status" value="1"/>
</dbReference>
<accession>A0ABY0ITP5</accession>
<evidence type="ECO:0000256" key="4">
    <source>
        <dbReference type="HAMAP-Rule" id="MF_00689"/>
    </source>
</evidence>
<dbReference type="EC" id="2.3.2.29" evidence="4"/>
<comment type="caution">
    <text evidence="7">The sequence shown here is derived from an EMBL/GenBank/DDBJ whole genome shotgun (WGS) entry which is preliminary data.</text>
</comment>
<evidence type="ECO:0000256" key="1">
    <source>
        <dbReference type="ARBA" id="ARBA00022490"/>
    </source>
</evidence>
<evidence type="ECO:0000256" key="3">
    <source>
        <dbReference type="ARBA" id="ARBA00023315"/>
    </source>
</evidence>
<dbReference type="SUPFAM" id="SSF55729">
    <property type="entry name" value="Acyl-CoA N-acyltransferases (Nat)"/>
    <property type="match status" value="1"/>
</dbReference>
<dbReference type="HAMAP" id="MF_00689">
    <property type="entry name" value="Bpt"/>
    <property type="match status" value="1"/>
</dbReference>
<dbReference type="PANTHER" id="PTHR21367">
    <property type="entry name" value="ARGININE-TRNA-PROTEIN TRANSFERASE 1"/>
    <property type="match status" value="1"/>
</dbReference>
<dbReference type="Pfam" id="PF04377">
    <property type="entry name" value="ATE_C"/>
    <property type="match status" value="1"/>
</dbReference>
<comment type="subcellular location">
    <subcellularLocation>
        <location evidence="4">Cytoplasm</location>
    </subcellularLocation>
</comment>
<organism evidence="7 8">
    <name type="scientific">Azospira oryzae</name>
    <dbReference type="NCBI Taxonomy" id="146939"/>
    <lineage>
        <taxon>Bacteria</taxon>
        <taxon>Pseudomonadati</taxon>
        <taxon>Pseudomonadota</taxon>
        <taxon>Betaproteobacteria</taxon>
        <taxon>Rhodocyclales</taxon>
        <taxon>Rhodocyclaceae</taxon>
        <taxon>Azospira</taxon>
    </lineage>
</organism>
<evidence type="ECO:0000259" key="6">
    <source>
        <dbReference type="Pfam" id="PF04377"/>
    </source>
</evidence>
<dbReference type="PIRSF" id="PIRSF037208">
    <property type="entry name" value="ATE_pro_prd"/>
    <property type="match status" value="1"/>
</dbReference>
<feature type="domain" description="N-end aminoacyl transferase N-terminal" evidence="5">
    <location>
        <begin position="23"/>
        <end position="92"/>
    </location>
</feature>
<dbReference type="InterPro" id="IPR016181">
    <property type="entry name" value="Acyl_CoA_acyltransferase"/>
</dbReference>
<sequence>MSQLNDSSLPFSLLQFYATSPYGCSYLPEQQARSQVATPTHLINTEIYSELVRAGFRRSGVFTYRPWCDACRACVPARIPVQRFAPDRTQRRVARQHENLVAREVPLEFAASHYELYQRYQANRHAGGGMDQDSHEQYAHFLLQSRVDTRLVEFLEPGSGAVRMVSVIDVLTDGLSSVYTFYDPDVPGASYGTYNILWQIQQCRELGLPHLYLGYWIGASRKMAYKIRFKPLEGLVDGEWQELEAIAAAQTEPAPQP</sequence>
<gene>
    <name evidence="4" type="primary">bpt</name>
    <name evidence="7" type="ORF">EV678_0986</name>
</gene>
<dbReference type="RefSeq" id="WP_130458711.1">
    <property type="nucleotide sequence ID" value="NZ_SHKM01000001.1"/>
</dbReference>
<dbReference type="GO" id="GO:0016740">
    <property type="term" value="F:transferase activity"/>
    <property type="evidence" value="ECO:0007669"/>
    <property type="project" value="UniProtKB-KW"/>
</dbReference>
<evidence type="ECO:0000313" key="7">
    <source>
        <dbReference type="EMBL" id="RZT90175.1"/>
    </source>
</evidence>
<proteinExistence type="inferred from homology"/>
<feature type="domain" description="N-end rule aminoacyl transferase C-terminal" evidence="6">
    <location>
        <begin position="113"/>
        <end position="235"/>
    </location>
</feature>
<comment type="function">
    <text evidence="4">Functions in the N-end rule pathway of protein degradation where it conjugates Leu from its aminoacyl-tRNA to the N-termini of proteins containing an N-terminal aspartate or glutamate.</text>
</comment>
<comment type="similarity">
    <text evidence="4">Belongs to the R-transferase family. Bpt subfamily.</text>
</comment>
<keyword evidence="8" id="KW-1185">Reference proteome</keyword>
<dbReference type="Proteomes" id="UP000292136">
    <property type="component" value="Unassembled WGS sequence"/>
</dbReference>
<keyword evidence="2 4" id="KW-0808">Transferase</keyword>
<dbReference type="NCBIfam" id="NF002341">
    <property type="entry name" value="PRK01305.1-1"/>
    <property type="match status" value="1"/>
</dbReference>
<keyword evidence="3 4" id="KW-0012">Acyltransferase</keyword>
<dbReference type="InterPro" id="IPR017138">
    <property type="entry name" value="Asp_Glu_LeuTrfase"/>
</dbReference>
<dbReference type="Pfam" id="PF04376">
    <property type="entry name" value="ATE_N"/>
    <property type="match status" value="1"/>
</dbReference>
<protein>
    <recommendedName>
        <fullName evidence="4">Aspartate/glutamate leucyltransferase</fullName>
        <ecNumber evidence="4">2.3.2.29</ecNumber>
    </recommendedName>
</protein>
<evidence type="ECO:0000256" key="2">
    <source>
        <dbReference type="ARBA" id="ARBA00022679"/>
    </source>
</evidence>